<dbReference type="STRING" id="1328313.DS2_18678"/>
<dbReference type="EMBL" id="ARZY01000061">
    <property type="protein sequence ID" value="EWH08194.1"/>
    <property type="molecule type" value="Genomic_DNA"/>
</dbReference>
<dbReference type="OrthoDB" id="9815501at2"/>
<comment type="similarity">
    <text evidence="1">Belongs to the ParD antitoxin family.</text>
</comment>
<evidence type="ECO:0000313" key="6">
    <source>
        <dbReference type="EMBL" id="EWH08194.1"/>
    </source>
</evidence>
<organism evidence="6 7">
    <name type="scientific">Catenovulum agarivorans DS-2</name>
    <dbReference type="NCBI Taxonomy" id="1328313"/>
    <lineage>
        <taxon>Bacteria</taxon>
        <taxon>Pseudomonadati</taxon>
        <taxon>Pseudomonadota</taxon>
        <taxon>Gammaproteobacteria</taxon>
        <taxon>Alteromonadales</taxon>
        <taxon>Alteromonadaceae</taxon>
        <taxon>Catenovulum</taxon>
    </lineage>
</organism>
<reference evidence="6 7" key="1">
    <citation type="journal article" date="2014" name="Genome Announc.">
        <title>Draft Genome Sequence of the Agar-Degrading Bacterium Catenovulum sp. Strain DS-2, Isolated from Intestines of Haliotis diversicolor.</title>
        <authorList>
            <person name="Shan D."/>
            <person name="Li X."/>
            <person name="Gu Z."/>
            <person name="Wei G."/>
            <person name="Gao Z."/>
            <person name="Shao Z."/>
        </authorList>
    </citation>
    <scope>NUCLEOTIDE SEQUENCE [LARGE SCALE GENOMIC DNA]</scope>
    <source>
        <strain evidence="6 7">DS-2</strain>
    </source>
</reference>
<dbReference type="InterPro" id="IPR038296">
    <property type="entry name" value="ParD_sf"/>
</dbReference>
<comment type="caution">
    <text evidence="6">The sequence shown here is derived from an EMBL/GenBank/DDBJ whole genome shotgun (WGS) entry which is preliminary data.</text>
</comment>
<keyword evidence="5" id="KW-0175">Coiled coil</keyword>
<dbReference type="AlphaFoldDB" id="W7Q5Z5"/>
<name>W7Q5Z5_9ALTE</name>
<evidence type="ECO:0000256" key="4">
    <source>
        <dbReference type="ARBA" id="ARBA00037106"/>
    </source>
</evidence>
<keyword evidence="3" id="KW-1277">Toxin-antitoxin system</keyword>
<evidence type="ECO:0000256" key="3">
    <source>
        <dbReference type="ARBA" id="ARBA00022649"/>
    </source>
</evidence>
<evidence type="ECO:0000256" key="5">
    <source>
        <dbReference type="SAM" id="Coils"/>
    </source>
</evidence>
<dbReference type="SUPFAM" id="SSF47598">
    <property type="entry name" value="Ribbon-helix-helix"/>
    <property type="match status" value="1"/>
</dbReference>
<dbReference type="PANTHER" id="PTHR36582:SF2">
    <property type="entry name" value="ANTITOXIN PARD"/>
    <property type="match status" value="1"/>
</dbReference>
<feature type="coiled-coil region" evidence="5">
    <location>
        <begin position="30"/>
        <end position="57"/>
    </location>
</feature>
<evidence type="ECO:0000313" key="7">
    <source>
        <dbReference type="Proteomes" id="UP000019276"/>
    </source>
</evidence>
<evidence type="ECO:0000256" key="1">
    <source>
        <dbReference type="ARBA" id="ARBA00008580"/>
    </source>
</evidence>
<evidence type="ECO:0000256" key="2">
    <source>
        <dbReference type="ARBA" id="ARBA00017940"/>
    </source>
</evidence>
<dbReference type="GO" id="GO:0006355">
    <property type="term" value="P:regulation of DNA-templated transcription"/>
    <property type="evidence" value="ECO:0007669"/>
    <property type="project" value="InterPro"/>
</dbReference>
<keyword evidence="7" id="KW-1185">Reference proteome</keyword>
<dbReference type="RefSeq" id="WP_051480017.1">
    <property type="nucleotide sequence ID" value="NZ_ARZY01000061.1"/>
</dbReference>
<accession>W7Q5Z5</accession>
<dbReference type="InterPro" id="IPR022789">
    <property type="entry name" value="ParD"/>
</dbReference>
<sequence>MANINVDDSLNSFIQKQVSSGRYQNESDVVNHALQEMAAKQAKLETLQRHLLEGERQALSGEFVEQSMEDMLSEFKRNYTKGNGL</sequence>
<comment type="function">
    <text evidence="4">Antitoxin component of a type II toxin-antitoxin (TA) system. Neutralizes the effect of toxin ParE.</text>
</comment>
<dbReference type="Gene3D" id="6.10.10.120">
    <property type="entry name" value="Antitoxin ParD1-like"/>
    <property type="match status" value="1"/>
</dbReference>
<proteinExistence type="inferred from homology"/>
<dbReference type="PANTHER" id="PTHR36582">
    <property type="entry name" value="ANTITOXIN PARD"/>
    <property type="match status" value="1"/>
</dbReference>
<dbReference type="Pfam" id="PF03693">
    <property type="entry name" value="ParD_antitoxin"/>
    <property type="match status" value="1"/>
</dbReference>
<protein>
    <recommendedName>
        <fullName evidence="2">Antitoxin ParD</fullName>
    </recommendedName>
</protein>
<gene>
    <name evidence="6" type="ORF">DS2_18678</name>
</gene>
<dbReference type="NCBIfam" id="TIGR02606">
    <property type="entry name" value="antidote_CC2985"/>
    <property type="match status" value="1"/>
</dbReference>
<dbReference type="Proteomes" id="UP000019276">
    <property type="component" value="Unassembled WGS sequence"/>
</dbReference>
<dbReference type="InterPro" id="IPR010985">
    <property type="entry name" value="Ribbon_hlx_hlx"/>
</dbReference>